<dbReference type="CDD" id="cd07185">
    <property type="entry name" value="OmpA_C-like"/>
    <property type="match status" value="1"/>
</dbReference>
<evidence type="ECO:0000256" key="3">
    <source>
        <dbReference type="ARBA" id="ARBA00022475"/>
    </source>
</evidence>
<comment type="similarity">
    <text evidence="2">Belongs to the MotB family.</text>
</comment>
<dbReference type="EMBL" id="UOFY01000008">
    <property type="protein sequence ID" value="VAX06295.1"/>
    <property type="molecule type" value="Genomic_DNA"/>
</dbReference>
<keyword evidence="11" id="KW-0969">Cilium</keyword>
<dbReference type="NCBIfam" id="NF006548">
    <property type="entry name" value="PRK09041.1"/>
    <property type="match status" value="1"/>
</dbReference>
<dbReference type="Pfam" id="PF13677">
    <property type="entry name" value="MotB_plug"/>
    <property type="match status" value="1"/>
</dbReference>
<protein>
    <submittedName>
        <fullName evidence="11">Flagellar motor rotation protein MotB</fullName>
    </submittedName>
</protein>
<dbReference type="AlphaFoldDB" id="A0A3B1BJ95"/>
<evidence type="ECO:0000256" key="7">
    <source>
        <dbReference type="SAM" id="Coils"/>
    </source>
</evidence>
<feature type="coiled-coil region" evidence="7">
    <location>
        <begin position="117"/>
        <end position="147"/>
    </location>
</feature>
<evidence type="ECO:0000256" key="8">
    <source>
        <dbReference type="SAM" id="MobiDB-lite"/>
    </source>
</evidence>
<evidence type="ECO:0000256" key="5">
    <source>
        <dbReference type="ARBA" id="ARBA00022989"/>
    </source>
</evidence>
<evidence type="ECO:0000313" key="11">
    <source>
        <dbReference type="EMBL" id="VAX06295.1"/>
    </source>
</evidence>
<dbReference type="SUPFAM" id="SSF103088">
    <property type="entry name" value="OmpA-like"/>
    <property type="match status" value="1"/>
</dbReference>
<keyword evidence="4 9" id="KW-0812">Transmembrane</keyword>
<gene>
    <name evidence="11" type="ORF">MNBD_GAMMA25-1792</name>
</gene>
<evidence type="ECO:0000256" key="6">
    <source>
        <dbReference type="ARBA" id="ARBA00023136"/>
    </source>
</evidence>
<dbReference type="GO" id="GO:0005886">
    <property type="term" value="C:plasma membrane"/>
    <property type="evidence" value="ECO:0007669"/>
    <property type="project" value="UniProtKB-SubCell"/>
</dbReference>
<dbReference type="InterPro" id="IPR006665">
    <property type="entry name" value="OmpA-like"/>
</dbReference>
<accession>A0A3B1BJ95</accession>
<dbReference type="PANTHER" id="PTHR30329">
    <property type="entry name" value="STATOR ELEMENT OF FLAGELLAR MOTOR COMPLEX"/>
    <property type="match status" value="1"/>
</dbReference>
<dbReference type="PROSITE" id="PS51123">
    <property type="entry name" value="OMPA_2"/>
    <property type="match status" value="1"/>
</dbReference>
<evidence type="ECO:0000256" key="1">
    <source>
        <dbReference type="ARBA" id="ARBA00004162"/>
    </source>
</evidence>
<dbReference type="InterPro" id="IPR025713">
    <property type="entry name" value="MotB-like_N_dom"/>
</dbReference>
<evidence type="ECO:0000256" key="9">
    <source>
        <dbReference type="SAM" id="Phobius"/>
    </source>
</evidence>
<dbReference type="Pfam" id="PF00691">
    <property type="entry name" value="OmpA"/>
    <property type="match status" value="1"/>
</dbReference>
<feature type="domain" description="OmpA-like" evidence="10">
    <location>
        <begin position="160"/>
        <end position="293"/>
    </location>
</feature>
<feature type="transmembrane region" description="Helical" evidence="9">
    <location>
        <begin position="29"/>
        <end position="48"/>
    </location>
</feature>
<keyword evidence="11" id="KW-0282">Flagellum</keyword>
<evidence type="ECO:0000259" key="10">
    <source>
        <dbReference type="PROSITE" id="PS51123"/>
    </source>
</evidence>
<dbReference type="InterPro" id="IPR036737">
    <property type="entry name" value="OmpA-like_sf"/>
</dbReference>
<comment type="subcellular location">
    <subcellularLocation>
        <location evidence="1">Cell membrane</location>
        <topology evidence="1">Single-pass membrane protein</topology>
    </subcellularLocation>
</comment>
<sequence>MAGDDKKQPIVIKKIIKGGGGHHGGSWKVAYADFVTAMMAFFLLLWLLGITDEMQREGISDWFNNPSGIKGPGGASTSMIKLGGTKDIPKGDGYKSEQHALTTEPEVEKSQEEKVKEVEKKEDKKRLDKLLEKLKAAIENSKELKNFKDQLLLEITPDGLRVQIIDKKNRPMFALGKADLKPYTKVILRKIAKIIVQEVPNLVSITGHTDATPFPKGYIEYEDRYGNDYRKPYTNWELSADRANTARRELLKGGLPSDQLGRIVGLSSSVLLDKKNPRSAKNRRISILIMNKDAEESMGRVEGTVEEKAITAAPAPVEDG</sequence>
<dbReference type="Gene3D" id="3.30.1330.60">
    <property type="entry name" value="OmpA-like domain"/>
    <property type="match status" value="1"/>
</dbReference>
<reference evidence="11" key="1">
    <citation type="submission" date="2018-06" db="EMBL/GenBank/DDBJ databases">
        <authorList>
            <person name="Zhirakovskaya E."/>
        </authorList>
    </citation>
    <scope>NUCLEOTIDE SEQUENCE</scope>
</reference>
<evidence type="ECO:0000256" key="2">
    <source>
        <dbReference type="ARBA" id="ARBA00008914"/>
    </source>
</evidence>
<keyword evidence="7" id="KW-0175">Coiled coil</keyword>
<keyword evidence="6 9" id="KW-0472">Membrane</keyword>
<dbReference type="InterPro" id="IPR050330">
    <property type="entry name" value="Bact_OuterMem_StrucFunc"/>
</dbReference>
<keyword evidence="3" id="KW-1003">Cell membrane</keyword>
<proteinExistence type="inferred from homology"/>
<feature type="region of interest" description="Disordered" evidence="8">
    <location>
        <begin position="91"/>
        <end position="113"/>
    </location>
</feature>
<name>A0A3B1BJ95_9ZZZZ</name>
<organism evidence="11">
    <name type="scientific">hydrothermal vent metagenome</name>
    <dbReference type="NCBI Taxonomy" id="652676"/>
    <lineage>
        <taxon>unclassified sequences</taxon>
        <taxon>metagenomes</taxon>
        <taxon>ecological metagenomes</taxon>
    </lineage>
</organism>
<evidence type="ECO:0000256" key="4">
    <source>
        <dbReference type="ARBA" id="ARBA00022692"/>
    </source>
</evidence>
<dbReference type="PANTHER" id="PTHR30329:SF21">
    <property type="entry name" value="LIPOPROTEIN YIAD-RELATED"/>
    <property type="match status" value="1"/>
</dbReference>
<keyword evidence="5 9" id="KW-1133">Transmembrane helix</keyword>
<keyword evidence="11" id="KW-0966">Cell projection</keyword>